<proteinExistence type="predicted"/>
<reference evidence="3" key="1">
    <citation type="journal article" date="2023" name="Mol. Phylogenet. Evol.">
        <title>Genome-scale phylogeny and comparative genomics of the fungal order Sordariales.</title>
        <authorList>
            <person name="Hensen N."/>
            <person name="Bonometti L."/>
            <person name="Westerberg I."/>
            <person name="Brannstrom I.O."/>
            <person name="Guillou S."/>
            <person name="Cros-Aarteil S."/>
            <person name="Calhoun S."/>
            <person name="Haridas S."/>
            <person name="Kuo A."/>
            <person name="Mondo S."/>
            <person name="Pangilinan J."/>
            <person name="Riley R."/>
            <person name="LaButti K."/>
            <person name="Andreopoulos B."/>
            <person name="Lipzen A."/>
            <person name="Chen C."/>
            <person name="Yan M."/>
            <person name="Daum C."/>
            <person name="Ng V."/>
            <person name="Clum A."/>
            <person name="Steindorff A."/>
            <person name="Ohm R.A."/>
            <person name="Martin F."/>
            <person name="Silar P."/>
            <person name="Natvig D.O."/>
            <person name="Lalanne C."/>
            <person name="Gautier V."/>
            <person name="Ament-Velasquez S.L."/>
            <person name="Kruys A."/>
            <person name="Hutchinson M.I."/>
            <person name="Powell A.J."/>
            <person name="Barry K."/>
            <person name="Miller A.N."/>
            <person name="Grigoriev I.V."/>
            <person name="Debuchy R."/>
            <person name="Gladieux P."/>
            <person name="Hiltunen Thoren M."/>
            <person name="Johannesson H."/>
        </authorList>
    </citation>
    <scope>NUCLEOTIDE SEQUENCE</scope>
    <source>
        <strain evidence="3">PSN324</strain>
    </source>
</reference>
<evidence type="ECO:0000259" key="2">
    <source>
        <dbReference type="Pfam" id="PF11976"/>
    </source>
</evidence>
<dbReference type="Gene3D" id="3.10.20.90">
    <property type="entry name" value="Phosphatidylinositol 3-kinase Catalytic Subunit, Chain A, domain 1"/>
    <property type="match status" value="1"/>
</dbReference>
<dbReference type="SUPFAM" id="SSF54236">
    <property type="entry name" value="Ubiquitin-like"/>
    <property type="match status" value="1"/>
</dbReference>
<organism evidence="3 4">
    <name type="scientific">Cladorrhinum samala</name>
    <dbReference type="NCBI Taxonomy" id="585594"/>
    <lineage>
        <taxon>Eukaryota</taxon>
        <taxon>Fungi</taxon>
        <taxon>Dikarya</taxon>
        <taxon>Ascomycota</taxon>
        <taxon>Pezizomycotina</taxon>
        <taxon>Sordariomycetes</taxon>
        <taxon>Sordariomycetidae</taxon>
        <taxon>Sordariales</taxon>
        <taxon>Podosporaceae</taxon>
        <taxon>Cladorrhinum</taxon>
    </lineage>
</organism>
<comment type="caution">
    <text evidence="3">The sequence shown here is derived from an EMBL/GenBank/DDBJ whole genome shotgun (WGS) entry which is preliminary data.</text>
</comment>
<feature type="compositionally biased region" description="Acidic residues" evidence="1">
    <location>
        <begin position="227"/>
        <end position="251"/>
    </location>
</feature>
<feature type="region of interest" description="Disordered" evidence="1">
    <location>
        <begin position="77"/>
        <end position="252"/>
    </location>
</feature>
<dbReference type="AlphaFoldDB" id="A0AAV9HHA8"/>
<dbReference type="InterPro" id="IPR022617">
    <property type="entry name" value="Rad60/SUMO-like_dom"/>
</dbReference>
<feature type="compositionally biased region" description="Low complexity" evidence="1">
    <location>
        <begin position="113"/>
        <end position="128"/>
    </location>
</feature>
<feature type="compositionally biased region" description="Basic residues" evidence="1">
    <location>
        <begin position="21"/>
        <end position="33"/>
    </location>
</feature>
<reference evidence="3" key="2">
    <citation type="submission" date="2023-06" db="EMBL/GenBank/DDBJ databases">
        <authorList>
            <consortium name="Lawrence Berkeley National Laboratory"/>
            <person name="Mondo S.J."/>
            <person name="Hensen N."/>
            <person name="Bonometti L."/>
            <person name="Westerberg I."/>
            <person name="Brannstrom I.O."/>
            <person name="Guillou S."/>
            <person name="Cros-Aarteil S."/>
            <person name="Calhoun S."/>
            <person name="Haridas S."/>
            <person name="Kuo A."/>
            <person name="Pangilinan J."/>
            <person name="Riley R."/>
            <person name="Labutti K."/>
            <person name="Andreopoulos B."/>
            <person name="Lipzen A."/>
            <person name="Chen C."/>
            <person name="Yanf M."/>
            <person name="Daum C."/>
            <person name="Ng V."/>
            <person name="Clum A."/>
            <person name="Steindorff A."/>
            <person name="Ohm R."/>
            <person name="Martin F."/>
            <person name="Silar P."/>
            <person name="Natvig D."/>
            <person name="Lalanne C."/>
            <person name="Gautier V."/>
            <person name="Ament-Velasquez S.L."/>
            <person name="Kruys A."/>
            <person name="Hutchinson M.I."/>
            <person name="Powell A.J."/>
            <person name="Barry K."/>
            <person name="Miller A.N."/>
            <person name="Grigoriev I.V."/>
            <person name="Debuchy R."/>
            <person name="Gladieux P."/>
            <person name="Thoren M.H."/>
            <person name="Johannesson H."/>
        </authorList>
    </citation>
    <scope>NUCLEOTIDE SEQUENCE</scope>
    <source>
        <strain evidence="3">PSN324</strain>
    </source>
</reference>
<dbReference type="EMBL" id="MU865048">
    <property type="protein sequence ID" value="KAK4459028.1"/>
    <property type="molecule type" value="Genomic_DNA"/>
</dbReference>
<accession>A0AAV9HHA8</accession>
<evidence type="ECO:0000313" key="3">
    <source>
        <dbReference type="EMBL" id="KAK4459028.1"/>
    </source>
</evidence>
<dbReference type="Pfam" id="PF11976">
    <property type="entry name" value="Rad60-SLD"/>
    <property type="match status" value="1"/>
</dbReference>
<feature type="compositionally biased region" description="Basic and acidic residues" evidence="1">
    <location>
        <begin position="142"/>
        <end position="153"/>
    </location>
</feature>
<evidence type="ECO:0000256" key="1">
    <source>
        <dbReference type="SAM" id="MobiDB-lite"/>
    </source>
</evidence>
<gene>
    <name evidence="3" type="ORF">QBC42DRAFT_275309</name>
</gene>
<feature type="region of interest" description="Disordered" evidence="1">
    <location>
        <begin position="1"/>
        <end position="56"/>
    </location>
</feature>
<protein>
    <recommendedName>
        <fullName evidence="2">Rad60/SUMO-like domain-containing protein</fullName>
    </recommendedName>
</protein>
<dbReference type="InterPro" id="IPR029071">
    <property type="entry name" value="Ubiquitin-like_domsf"/>
</dbReference>
<evidence type="ECO:0000313" key="4">
    <source>
        <dbReference type="Proteomes" id="UP001321749"/>
    </source>
</evidence>
<dbReference type="Proteomes" id="UP001321749">
    <property type="component" value="Unassembled WGS sequence"/>
</dbReference>
<keyword evidence="4" id="KW-1185">Reference proteome</keyword>
<sequence>MATDNRDVEAVEPAEVIEPPKKKRGLPFKRPVARKQTPDATSAAPGDAADFTNPNKAGVDELDLFRHSKQVFEAVARKVEEERQASLTPEKTSRKRKSSPDEDSADGARKRQQSSSSSMARSPTTARRFSALDDSDDDEIVMDVKGKGKEVTRSSRRFTPRKAAAREQTSSTMSSPGVVVIDDSDDEGGAPIGNQTAGKTRAGNPNLHNPSPDSSPIEVLSKRVKSDDDDDDDDDEEEEDKPAEEANEDDEWARKALEMRKLTEQEAVVFMVTSRFPNTGPIKVRRRLVQDFSIIIDTWVTKQLEAGVELPENTEMFATWKGQKIYKYSSLASLGIRMDERGRPKAGNGEEGYFYNDAGMALGVHLEIWDEQLYNNYLEQKTKERALRLGVLDEDYAAESEGESPEPEPKKKFKVVLKAKEYEPLKMSVLEDTTVEFMIDAFCQQRHIDNDWAVAIYFDGEKLDEDSLVVDADIDPDETNQFEVHIKV</sequence>
<name>A0AAV9HHA8_9PEZI</name>
<feature type="domain" description="Rad60/SUMO-like" evidence="2">
    <location>
        <begin position="414"/>
        <end position="479"/>
    </location>
</feature>